<dbReference type="AlphaFoldDB" id="A0A8J3J5D0"/>
<sequence length="317" mass="35127">MHYLTLPFFKEVEQAQSILLAGAGGGFDIFCGLPLYFGLRDQGKQVHLANVSFSPLFSATGRWLSPALMEVTAATQGNSRYFPEMYLAQWFAAQSEQVPIYCFERTGVQPLLTAYQTLIDLLHVDAIILIDGGTDSLMRGDEPGLGTPEEDIASIAAVHQLPLAHKLLLCLGFGIDTFHGVCHAHFLEAVAELARRDAFLGTWSLTKEMPEVQRYREVIEAVLRAMPKHPSIVSTSILAALDGLFGDVHSTGRTAGSTLFINALMTLYWCFRLDPVAQRILYLNDILHTQTIRDLTYAIELFRTTLPATKGWVNLPI</sequence>
<evidence type="ECO:0000313" key="1">
    <source>
        <dbReference type="EMBL" id="GHP01017.1"/>
    </source>
</evidence>
<accession>A0A8J3J5D0</accession>
<organism evidence="1 2">
    <name type="scientific">Reticulibacter mediterranei</name>
    <dbReference type="NCBI Taxonomy" id="2778369"/>
    <lineage>
        <taxon>Bacteria</taxon>
        <taxon>Bacillati</taxon>
        <taxon>Chloroflexota</taxon>
        <taxon>Ktedonobacteria</taxon>
        <taxon>Ktedonobacterales</taxon>
        <taxon>Reticulibacteraceae</taxon>
        <taxon>Reticulibacter</taxon>
    </lineage>
</organism>
<evidence type="ECO:0008006" key="3">
    <source>
        <dbReference type="Google" id="ProtNLM"/>
    </source>
</evidence>
<name>A0A8J3J5D0_9CHLR</name>
<evidence type="ECO:0000313" key="2">
    <source>
        <dbReference type="Proteomes" id="UP000597444"/>
    </source>
</evidence>
<gene>
    <name evidence="1" type="ORF">KSF_110640</name>
</gene>
<dbReference type="InterPro" id="IPR010581">
    <property type="entry name" value="DUF1152"/>
</dbReference>
<proteinExistence type="predicted"/>
<comment type="caution">
    <text evidence="1">The sequence shown here is derived from an EMBL/GenBank/DDBJ whole genome shotgun (WGS) entry which is preliminary data.</text>
</comment>
<protein>
    <recommendedName>
        <fullName evidence="3">DUF1152 domain-containing protein</fullName>
    </recommendedName>
</protein>
<dbReference type="Proteomes" id="UP000597444">
    <property type="component" value="Unassembled WGS sequence"/>
</dbReference>
<keyword evidence="2" id="KW-1185">Reference proteome</keyword>
<dbReference type="EMBL" id="BNJK01000004">
    <property type="protein sequence ID" value="GHP01017.1"/>
    <property type="molecule type" value="Genomic_DNA"/>
</dbReference>
<reference evidence="1" key="1">
    <citation type="submission" date="2020-10" db="EMBL/GenBank/DDBJ databases">
        <title>Taxonomic study of unclassified bacteria belonging to the class Ktedonobacteria.</title>
        <authorList>
            <person name="Yabe S."/>
            <person name="Wang C.M."/>
            <person name="Zheng Y."/>
            <person name="Sakai Y."/>
            <person name="Cavaletti L."/>
            <person name="Monciardini P."/>
            <person name="Donadio S."/>
        </authorList>
    </citation>
    <scope>NUCLEOTIDE SEQUENCE</scope>
    <source>
        <strain evidence="1">ID150040</strain>
    </source>
</reference>
<dbReference type="RefSeq" id="WP_220211590.1">
    <property type="nucleotide sequence ID" value="NZ_BNJK01000004.1"/>
</dbReference>
<dbReference type="Pfam" id="PF06626">
    <property type="entry name" value="DUF1152"/>
    <property type="match status" value="1"/>
</dbReference>